<evidence type="ECO:0000256" key="1">
    <source>
        <dbReference type="ARBA" id="ARBA00004651"/>
    </source>
</evidence>
<evidence type="ECO:0000256" key="5">
    <source>
        <dbReference type="ARBA" id="ARBA00022692"/>
    </source>
</evidence>
<dbReference type="PANTHER" id="PTHR34979">
    <property type="entry name" value="INNER MEMBRANE PROTEIN YGAZ"/>
    <property type="match status" value="1"/>
</dbReference>
<evidence type="ECO:0000256" key="2">
    <source>
        <dbReference type="ARBA" id="ARBA00010735"/>
    </source>
</evidence>
<reference evidence="10" key="1">
    <citation type="submission" date="2013-07" db="EMBL/GenBank/DDBJ databases">
        <title>Sub-species coevolution in mutualistic symbiosis.</title>
        <authorList>
            <person name="Murfin K."/>
            <person name="Klassen J."/>
            <person name="Lee M."/>
            <person name="Forst S."/>
            <person name="Stock P."/>
            <person name="Goodrich-Blair H."/>
        </authorList>
    </citation>
    <scope>NUCLEOTIDE SEQUENCE [LARGE SCALE GENOMIC DNA]</scope>
    <source>
        <strain evidence="10">Feltiae Moldova</strain>
    </source>
</reference>
<keyword evidence="7 9" id="KW-0472">Membrane</keyword>
<feature type="transmembrane region" description="Helical" evidence="9">
    <location>
        <begin position="203"/>
        <end position="221"/>
    </location>
</feature>
<evidence type="ECO:0000313" key="11">
    <source>
        <dbReference type="Proteomes" id="UP000028487"/>
    </source>
</evidence>
<evidence type="ECO:0000256" key="9">
    <source>
        <dbReference type="SAM" id="Phobius"/>
    </source>
</evidence>
<keyword evidence="3" id="KW-0813">Transport</keyword>
<accession>A0A077NYG7</accession>
<feature type="region of interest" description="Disordered" evidence="8">
    <location>
        <begin position="13"/>
        <end position="32"/>
    </location>
</feature>
<feature type="transmembrane region" description="Helical" evidence="9">
    <location>
        <begin position="168"/>
        <end position="191"/>
    </location>
</feature>
<feature type="transmembrane region" description="Helical" evidence="9">
    <location>
        <begin position="233"/>
        <end position="262"/>
    </location>
</feature>
<gene>
    <name evidence="10" type="primary">ygaZ</name>
    <name evidence="10" type="ORF">XBFM1_820023</name>
</gene>
<organism evidence="10 11">
    <name type="scientific">Xenorhabdus bovienii str. feltiae Moldova</name>
    <dbReference type="NCBI Taxonomy" id="1398200"/>
    <lineage>
        <taxon>Bacteria</taxon>
        <taxon>Pseudomonadati</taxon>
        <taxon>Pseudomonadota</taxon>
        <taxon>Gammaproteobacteria</taxon>
        <taxon>Enterobacterales</taxon>
        <taxon>Morganellaceae</taxon>
        <taxon>Xenorhabdus</taxon>
    </lineage>
</organism>
<dbReference type="EMBL" id="CBSV010000257">
    <property type="protein sequence ID" value="CDH03608.1"/>
    <property type="molecule type" value="Genomic_DNA"/>
</dbReference>
<evidence type="ECO:0000256" key="4">
    <source>
        <dbReference type="ARBA" id="ARBA00022475"/>
    </source>
</evidence>
<dbReference type="Proteomes" id="UP000028487">
    <property type="component" value="Unassembled WGS sequence"/>
</dbReference>
<dbReference type="Pfam" id="PF03591">
    <property type="entry name" value="AzlC"/>
    <property type="match status" value="1"/>
</dbReference>
<dbReference type="PANTHER" id="PTHR34979:SF1">
    <property type="entry name" value="INNER MEMBRANE PROTEIN YGAZ"/>
    <property type="match status" value="1"/>
</dbReference>
<evidence type="ECO:0000256" key="3">
    <source>
        <dbReference type="ARBA" id="ARBA00022448"/>
    </source>
</evidence>
<evidence type="ECO:0000256" key="7">
    <source>
        <dbReference type="ARBA" id="ARBA00023136"/>
    </source>
</evidence>
<evidence type="ECO:0000256" key="8">
    <source>
        <dbReference type="SAM" id="MobiDB-lite"/>
    </source>
</evidence>
<dbReference type="GO" id="GO:1903785">
    <property type="term" value="P:L-valine transmembrane transport"/>
    <property type="evidence" value="ECO:0007669"/>
    <property type="project" value="TreeGrafter"/>
</dbReference>
<keyword evidence="6 9" id="KW-1133">Transmembrane helix</keyword>
<proteinExistence type="inferred from homology"/>
<evidence type="ECO:0000256" key="6">
    <source>
        <dbReference type="ARBA" id="ARBA00022989"/>
    </source>
</evidence>
<dbReference type="InterPro" id="IPR011606">
    <property type="entry name" value="Brnchd-chn_aa_trnsp_permease"/>
</dbReference>
<dbReference type="HOGENOM" id="CLU_065777_3_1_6"/>
<protein>
    <submittedName>
        <fullName evidence="10">Putative amino acid transport protein</fullName>
    </submittedName>
</protein>
<name>A0A077NYG7_XENBV</name>
<dbReference type="AlphaFoldDB" id="A0A077NYG7"/>
<keyword evidence="5 9" id="KW-0812">Transmembrane</keyword>
<sequence>MLFHLLTKKTISSMPIPDKPAPDTPKSGTSIPELPIPNKISSFSEGIIDSLPIAIGYIPIAFAFGLSAVKLGFTPLEAIFFSCVIYAGASQFVITALLSAGMSLWVSALTVLAMDIRHILYGPALRYRIKQKLSEKKTAIWAFGLTDEVFAAATAKLIKDQRSWSENWMVAIAMCSWLSWVLGTVAGSLLGNGYLDSYPAVEAAMTFMLPALFLSFLLASVKKENSYCVTASLAGALIGVTCFSIPVAILAGILGGCLTALLQFHTTQLNKNKTDD</sequence>
<comment type="subcellular location">
    <subcellularLocation>
        <location evidence="1">Cell membrane</location>
        <topology evidence="1">Multi-pass membrane protein</topology>
    </subcellularLocation>
</comment>
<comment type="similarity">
    <text evidence="2">Belongs to the AzlC family.</text>
</comment>
<feature type="transmembrane region" description="Helical" evidence="9">
    <location>
        <begin position="104"/>
        <end position="127"/>
    </location>
</feature>
<feature type="transmembrane region" description="Helical" evidence="9">
    <location>
        <begin position="47"/>
        <end position="66"/>
    </location>
</feature>
<evidence type="ECO:0000313" key="10">
    <source>
        <dbReference type="EMBL" id="CDH03608.1"/>
    </source>
</evidence>
<keyword evidence="4" id="KW-1003">Cell membrane</keyword>
<feature type="transmembrane region" description="Helical" evidence="9">
    <location>
        <begin position="78"/>
        <end position="98"/>
    </location>
</feature>
<comment type="caution">
    <text evidence="10">The sequence shown here is derived from an EMBL/GenBank/DDBJ whole genome shotgun (WGS) entry which is preliminary data.</text>
</comment>
<dbReference type="GO" id="GO:0005886">
    <property type="term" value="C:plasma membrane"/>
    <property type="evidence" value="ECO:0007669"/>
    <property type="project" value="UniProtKB-SubCell"/>
</dbReference>